<feature type="compositionally biased region" description="Basic and acidic residues" evidence="1">
    <location>
        <begin position="344"/>
        <end position="353"/>
    </location>
</feature>
<dbReference type="STRING" id="296587.C1EDR5"/>
<dbReference type="InParanoid" id="C1EDR5"/>
<feature type="compositionally biased region" description="Gly residues" evidence="1">
    <location>
        <begin position="358"/>
        <end position="369"/>
    </location>
</feature>
<dbReference type="Proteomes" id="UP000002009">
    <property type="component" value="Chromosome 11"/>
</dbReference>
<dbReference type="GO" id="GO:0005737">
    <property type="term" value="C:cytoplasm"/>
    <property type="evidence" value="ECO:0007669"/>
    <property type="project" value="TreeGrafter"/>
</dbReference>
<dbReference type="RefSeq" id="XP_002504842.1">
    <property type="nucleotide sequence ID" value="XM_002504796.1"/>
</dbReference>
<dbReference type="GeneID" id="8247577"/>
<feature type="domain" description="Rit1 N-terminal" evidence="3">
    <location>
        <begin position="100"/>
        <end position="337"/>
    </location>
</feature>
<dbReference type="EMBL" id="CP001330">
    <property type="protein sequence ID" value="ACO66100.1"/>
    <property type="molecule type" value="Genomic_DNA"/>
</dbReference>
<dbReference type="PANTHER" id="PTHR31811">
    <property type="entry name" value="TRNA A64-2'-O-RIBOSYLPHOSPHATE TRANSFERASE"/>
    <property type="match status" value="1"/>
</dbReference>
<dbReference type="InterPro" id="IPR007306">
    <property type="entry name" value="Rit1"/>
</dbReference>
<dbReference type="PANTHER" id="PTHR31811:SF0">
    <property type="entry name" value="TRNA A64-2'-O-RIBOSYLPHOSPHATE TRANSFERASE"/>
    <property type="match status" value="1"/>
</dbReference>
<dbReference type="Gene3D" id="3.90.190.10">
    <property type="entry name" value="Protein tyrosine phosphatase superfamily"/>
    <property type="match status" value="1"/>
</dbReference>
<dbReference type="KEGG" id="mis:MICPUN_62363"/>
<reference evidence="4 5" key="1">
    <citation type="journal article" date="2009" name="Science">
        <title>Green evolution and dynamic adaptations revealed by genomes of the marine picoeukaryotes Micromonas.</title>
        <authorList>
            <person name="Worden A.Z."/>
            <person name="Lee J.H."/>
            <person name="Mock T."/>
            <person name="Rouze P."/>
            <person name="Simmons M.P."/>
            <person name="Aerts A.L."/>
            <person name="Allen A.E."/>
            <person name="Cuvelier M.L."/>
            <person name="Derelle E."/>
            <person name="Everett M.V."/>
            <person name="Foulon E."/>
            <person name="Grimwood J."/>
            <person name="Gundlach H."/>
            <person name="Henrissat B."/>
            <person name="Napoli C."/>
            <person name="McDonald S.M."/>
            <person name="Parker M.S."/>
            <person name="Rombauts S."/>
            <person name="Salamov A."/>
            <person name="Von Dassow P."/>
            <person name="Badger J.H."/>
            <person name="Coutinho P.M."/>
            <person name="Demir E."/>
            <person name="Dubchak I."/>
            <person name="Gentemann C."/>
            <person name="Eikrem W."/>
            <person name="Gready J.E."/>
            <person name="John U."/>
            <person name="Lanier W."/>
            <person name="Lindquist E.A."/>
            <person name="Lucas S."/>
            <person name="Mayer K.F."/>
            <person name="Moreau H."/>
            <person name="Not F."/>
            <person name="Otillar R."/>
            <person name="Panaud O."/>
            <person name="Pangilinan J."/>
            <person name="Paulsen I."/>
            <person name="Piegu B."/>
            <person name="Poliakov A."/>
            <person name="Robbens S."/>
            <person name="Schmutz J."/>
            <person name="Toulza E."/>
            <person name="Wyss T."/>
            <person name="Zelensky A."/>
            <person name="Zhou K."/>
            <person name="Armbrust E.V."/>
            <person name="Bhattacharya D."/>
            <person name="Goodenough U.W."/>
            <person name="Van de Peer Y."/>
            <person name="Grigoriev I.V."/>
        </authorList>
    </citation>
    <scope>NUCLEOTIDE SEQUENCE [LARGE SCALE GENOMIC DNA]</scope>
    <source>
        <strain evidence="5">RCC299 / NOUM17</strain>
    </source>
</reference>
<dbReference type="eggNOG" id="KOG2634">
    <property type="taxonomic scope" value="Eukaryota"/>
</dbReference>
<gene>
    <name evidence="4" type="ORF">MICPUN_62363</name>
</gene>
<protein>
    <recommendedName>
        <fullName evidence="6">Initiator tRNA phosphoribosyl transferase</fullName>
    </recommendedName>
</protein>
<dbReference type="GO" id="GO:0043399">
    <property type="term" value="F:tRNA adenosine(64)-2'-O-ribosylphosphate transferase activity"/>
    <property type="evidence" value="ECO:0007669"/>
    <property type="project" value="InterPro"/>
</dbReference>
<evidence type="ECO:0000313" key="5">
    <source>
        <dbReference type="Proteomes" id="UP000002009"/>
    </source>
</evidence>
<proteinExistence type="predicted"/>
<evidence type="ECO:0000313" key="4">
    <source>
        <dbReference type="EMBL" id="ACO66100.1"/>
    </source>
</evidence>
<dbReference type="FunCoup" id="C1EDR5">
    <property type="interactions" value="163"/>
</dbReference>
<dbReference type="AlphaFoldDB" id="C1EDR5"/>
<keyword evidence="5" id="KW-1185">Reference proteome</keyword>
<dbReference type="OrthoDB" id="498231at2759"/>
<dbReference type="Pfam" id="PF17184">
    <property type="entry name" value="Rit1_C"/>
    <property type="match status" value="2"/>
</dbReference>
<dbReference type="InterPro" id="IPR033449">
    <property type="entry name" value="Rit1_N"/>
</dbReference>
<name>C1EDR5_MICCC</name>
<dbReference type="GO" id="GO:0019988">
    <property type="term" value="P:charged-tRNA amino acid modification"/>
    <property type="evidence" value="ECO:0007669"/>
    <property type="project" value="InterPro"/>
</dbReference>
<feature type="domain" description="Rit1 N-terminal" evidence="3">
    <location>
        <begin position="24"/>
        <end position="73"/>
    </location>
</feature>
<feature type="region of interest" description="Disordered" evidence="1">
    <location>
        <begin position="74"/>
        <end position="94"/>
    </location>
</feature>
<feature type="domain" description="Rit1 DUSP-like" evidence="2">
    <location>
        <begin position="475"/>
        <end position="571"/>
    </location>
</feature>
<dbReference type="InterPro" id="IPR033421">
    <property type="entry name" value="Rit1_DUSP-like"/>
</dbReference>
<organism evidence="4 5">
    <name type="scientific">Micromonas commoda (strain RCC299 / NOUM17 / CCMP2709)</name>
    <name type="common">Picoplanktonic green alga</name>
    <dbReference type="NCBI Taxonomy" id="296587"/>
    <lineage>
        <taxon>Eukaryota</taxon>
        <taxon>Viridiplantae</taxon>
        <taxon>Chlorophyta</taxon>
        <taxon>Mamiellophyceae</taxon>
        <taxon>Mamiellales</taxon>
        <taxon>Mamiellaceae</taxon>
        <taxon>Micromonas</taxon>
    </lineage>
</organism>
<feature type="compositionally biased region" description="Basic and acidic residues" evidence="1">
    <location>
        <begin position="447"/>
        <end position="463"/>
    </location>
</feature>
<dbReference type="Pfam" id="PF04179">
    <property type="entry name" value="Init_tRNA_PT"/>
    <property type="match status" value="1"/>
</dbReference>
<dbReference type="InterPro" id="IPR029021">
    <property type="entry name" value="Prot-tyrosine_phosphatase-like"/>
</dbReference>
<sequence>MQWDDDPELADIGPQSIYKVVRALKKDDHGAYNCLASVVADASFVRDVCARYPNLPVFANLRCGLWYVDPETRGRRTRTGDDDDDDDRGARSDASLAASDAVGTCYFKSTDGHCNNWSFSATRLNLHVAEAAATSGGCVVVDATRSSTKRFPDSLSKTIPVWAETLSRAVARRRGEPIDDRIDWRAGPHLPVWVGDNERNSIAALMPAFEETLEGVFGDGAPDDALASLAAKLAKPLRCVWASRENATSLPCLGAGGRSKWDGDFVPLVLVTASEPMARHGERRSGADGAPYAYVPGAGDDEESWSRGLTPSVFWQNSTEILHAGPRGCAAVVDRVVTRTHSLGGDEGHERARVTNKGGLGYEPAGGGDDSSRLAPKGCAEVGARTAPPGETPLRAGGVRLLDAFGVSLALGSAAALATEAAWERVDAVLYVGEDTPPLPPGWANEESLREPVGEKTSEDSQRAKAPRGYPKPFKHVPMRYAKAARRDVADGLDACLQFIRSNARGRTLVACKDGVDHCCGVATAALVDASMSGEEAGAVSKEEVRRRLADVARAHPECRPSRGTLKQVFNRMFEMRR</sequence>
<accession>C1EDR5</accession>
<evidence type="ECO:0008006" key="6">
    <source>
        <dbReference type="Google" id="ProtNLM"/>
    </source>
</evidence>
<feature type="region of interest" description="Disordered" evidence="1">
    <location>
        <begin position="343"/>
        <end position="373"/>
    </location>
</feature>
<evidence type="ECO:0000256" key="1">
    <source>
        <dbReference type="SAM" id="MobiDB-lite"/>
    </source>
</evidence>
<evidence type="ECO:0000259" key="2">
    <source>
        <dbReference type="Pfam" id="PF04179"/>
    </source>
</evidence>
<evidence type="ECO:0000259" key="3">
    <source>
        <dbReference type="Pfam" id="PF17184"/>
    </source>
</evidence>
<feature type="region of interest" description="Disordered" evidence="1">
    <location>
        <begin position="437"/>
        <end position="472"/>
    </location>
</feature>